<feature type="transmembrane region" description="Helical" evidence="8">
    <location>
        <begin position="88"/>
        <end position="105"/>
    </location>
</feature>
<dbReference type="OrthoDB" id="10062876at2759"/>
<evidence type="ECO:0000256" key="4">
    <source>
        <dbReference type="ARBA" id="ARBA00022970"/>
    </source>
</evidence>
<dbReference type="FunFam" id="1.20.1740.10:FF:000006">
    <property type="entry name" value="General amino acid permease"/>
    <property type="match status" value="1"/>
</dbReference>
<comment type="subcellular location">
    <subcellularLocation>
        <location evidence="1">Membrane</location>
        <topology evidence="1">Multi-pass membrane protein</topology>
    </subcellularLocation>
</comment>
<dbReference type="PANTHER" id="PTHR43341:SF21">
    <property type="entry name" value="GENERAL AMINO ACID PERMEASE-RELATED"/>
    <property type="match status" value="1"/>
</dbReference>
<evidence type="ECO:0000256" key="2">
    <source>
        <dbReference type="ARBA" id="ARBA00022448"/>
    </source>
</evidence>
<evidence type="ECO:0000313" key="11">
    <source>
        <dbReference type="Proteomes" id="UP000193467"/>
    </source>
</evidence>
<keyword evidence="5 8" id="KW-1133">Transmembrane helix</keyword>
<keyword evidence="4" id="KW-0029">Amino-acid transport</keyword>
<dbReference type="GO" id="GO:0015171">
    <property type="term" value="F:amino acid transmembrane transporter activity"/>
    <property type="evidence" value="ECO:0007669"/>
    <property type="project" value="TreeGrafter"/>
</dbReference>
<evidence type="ECO:0000256" key="1">
    <source>
        <dbReference type="ARBA" id="ARBA00004141"/>
    </source>
</evidence>
<feature type="transmembrane region" description="Helical" evidence="8">
    <location>
        <begin position="411"/>
        <end position="433"/>
    </location>
</feature>
<dbReference type="AlphaFoldDB" id="A0A1Y2F613"/>
<feature type="transmembrane region" description="Helical" evidence="8">
    <location>
        <begin position="170"/>
        <end position="191"/>
    </location>
</feature>
<protein>
    <submittedName>
        <fullName evidence="10">Putative amino acid permease</fullName>
    </submittedName>
</protein>
<dbReference type="Pfam" id="PF00324">
    <property type="entry name" value="AA_permease"/>
    <property type="match status" value="1"/>
</dbReference>
<feature type="compositionally biased region" description="Polar residues" evidence="7">
    <location>
        <begin position="1"/>
        <end position="16"/>
    </location>
</feature>
<reference evidence="10 11" key="1">
    <citation type="submission" date="2016-07" db="EMBL/GenBank/DDBJ databases">
        <title>Pervasive Adenine N6-methylation of Active Genes in Fungi.</title>
        <authorList>
            <consortium name="DOE Joint Genome Institute"/>
            <person name="Mondo S.J."/>
            <person name="Dannebaum R.O."/>
            <person name="Kuo R.C."/>
            <person name="Labutti K."/>
            <person name="Haridas S."/>
            <person name="Kuo A."/>
            <person name="Salamov A."/>
            <person name="Ahrendt S.R."/>
            <person name="Lipzen A."/>
            <person name="Sullivan W."/>
            <person name="Andreopoulos W.B."/>
            <person name="Clum A."/>
            <person name="Lindquist E."/>
            <person name="Daum C."/>
            <person name="Ramamoorthy G.K."/>
            <person name="Gryganskyi A."/>
            <person name="Culley D."/>
            <person name="Magnuson J.K."/>
            <person name="James T.Y."/>
            <person name="O'Malley M.A."/>
            <person name="Stajich J.E."/>
            <person name="Spatafora J.W."/>
            <person name="Visel A."/>
            <person name="Grigoriev I.V."/>
        </authorList>
    </citation>
    <scope>NUCLEOTIDE SEQUENCE [LARGE SCALE GENOMIC DNA]</scope>
    <source>
        <strain evidence="10 11">62-1032</strain>
    </source>
</reference>
<dbReference type="FunCoup" id="A0A1Y2F613">
    <property type="interactions" value="209"/>
</dbReference>
<dbReference type="InterPro" id="IPR004841">
    <property type="entry name" value="AA-permease/SLC12A_dom"/>
</dbReference>
<sequence>MASPAQTIADTSSSQESKIDLSEQGKTTFASNTPAQQLEAQQEVGVGGVGRTHRKLKNRHIAMIGFGSGIGTGLFVGTGSALANAGPLGLLLAYSITGGILWCVMQCIGEMATLIPTAGTFPHFATRFISPSVGFSLALSYFYCYAISVASELSAAAVLVSFWAPDLSPAVTISVGLVALIALNFVGVNWYGESEVIFSSIKILLFVGLIILGIVLDLGGGPDHKRLGFHYWKVDGPFQEFLAFWSAFINAGYTYIGIECVAIAAGEASQPSKQIPRAVKRVVWRILICYIGAVLVIGVLVSANDPDLVTGTGNANSSPFVIAIRRAGIPALPSIINAAVLTSAWSAGNSYLYVASRTLLAMSLDKQAPEIFSRVNKHGVPIYAVGFSSLFGFLAYLSLGSGGAGLAFTWLLNLSTIAGLIAWGTLCFAFIRFHRACKVQGVDRNTLPFKSNFQPYTAWFGFISTVVIIIFSGWSVFLDGQWDTSSFFASYIGIPIFVVPIIAWAIIKKTPFHRASAMDLWSGRLSPEDEVPEPKPTTRIGKFFDYLA</sequence>
<feature type="transmembrane region" description="Helical" evidence="8">
    <location>
        <begin position="282"/>
        <end position="303"/>
    </location>
</feature>
<dbReference type="PIRSF" id="PIRSF006060">
    <property type="entry name" value="AA_transporter"/>
    <property type="match status" value="1"/>
</dbReference>
<keyword evidence="2" id="KW-0813">Transport</keyword>
<evidence type="ECO:0000256" key="3">
    <source>
        <dbReference type="ARBA" id="ARBA00022692"/>
    </source>
</evidence>
<name>A0A1Y2F613_9BASI</name>
<dbReference type="GO" id="GO:0016020">
    <property type="term" value="C:membrane"/>
    <property type="evidence" value="ECO:0007669"/>
    <property type="project" value="UniProtKB-SubCell"/>
</dbReference>
<dbReference type="InterPro" id="IPR050524">
    <property type="entry name" value="APC_YAT"/>
</dbReference>
<feature type="transmembrane region" description="Helical" evidence="8">
    <location>
        <begin position="488"/>
        <end position="507"/>
    </location>
</feature>
<dbReference type="Proteomes" id="UP000193467">
    <property type="component" value="Unassembled WGS sequence"/>
</dbReference>
<dbReference type="Gene3D" id="1.20.1740.10">
    <property type="entry name" value="Amino acid/polyamine transporter I"/>
    <property type="match status" value="1"/>
</dbReference>
<feature type="domain" description="Amino acid permease/ SLC12A" evidence="9">
    <location>
        <begin position="60"/>
        <end position="513"/>
    </location>
</feature>
<dbReference type="STRING" id="106004.A0A1Y2F613"/>
<evidence type="ECO:0000256" key="7">
    <source>
        <dbReference type="SAM" id="MobiDB-lite"/>
    </source>
</evidence>
<dbReference type="PANTHER" id="PTHR43341">
    <property type="entry name" value="AMINO ACID PERMEASE"/>
    <property type="match status" value="1"/>
</dbReference>
<evidence type="ECO:0000259" key="9">
    <source>
        <dbReference type="Pfam" id="PF00324"/>
    </source>
</evidence>
<dbReference type="PROSITE" id="PS00218">
    <property type="entry name" value="AMINO_ACID_PERMEASE_1"/>
    <property type="match status" value="1"/>
</dbReference>
<dbReference type="EMBL" id="MCGR01000027">
    <property type="protein sequence ID" value="ORY79289.1"/>
    <property type="molecule type" value="Genomic_DNA"/>
</dbReference>
<evidence type="ECO:0000256" key="8">
    <source>
        <dbReference type="SAM" id="Phobius"/>
    </source>
</evidence>
<organism evidence="10 11">
    <name type="scientific">Leucosporidium creatinivorum</name>
    <dbReference type="NCBI Taxonomy" id="106004"/>
    <lineage>
        <taxon>Eukaryota</taxon>
        <taxon>Fungi</taxon>
        <taxon>Dikarya</taxon>
        <taxon>Basidiomycota</taxon>
        <taxon>Pucciniomycotina</taxon>
        <taxon>Microbotryomycetes</taxon>
        <taxon>Leucosporidiales</taxon>
        <taxon>Leucosporidium</taxon>
    </lineage>
</organism>
<keyword evidence="11" id="KW-1185">Reference proteome</keyword>
<gene>
    <name evidence="10" type="ORF">BCR35DRAFT_304683</name>
</gene>
<keyword evidence="6 8" id="KW-0472">Membrane</keyword>
<feature type="transmembrane region" description="Helical" evidence="8">
    <location>
        <begin position="61"/>
        <end position="82"/>
    </location>
</feature>
<evidence type="ECO:0000313" key="10">
    <source>
        <dbReference type="EMBL" id="ORY79289.1"/>
    </source>
</evidence>
<feature type="transmembrane region" description="Helical" evidence="8">
    <location>
        <begin position="203"/>
        <end position="221"/>
    </location>
</feature>
<feature type="compositionally biased region" description="Polar residues" evidence="7">
    <location>
        <begin position="24"/>
        <end position="34"/>
    </location>
</feature>
<dbReference type="InterPro" id="IPR004840">
    <property type="entry name" value="Amino_acid_permease_CS"/>
</dbReference>
<evidence type="ECO:0000256" key="5">
    <source>
        <dbReference type="ARBA" id="ARBA00022989"/>
    </source>
</evidence>
<feature type="transmembrane region" description="Helical" evidence="8">
    <location>
        <begin position="380"/>
        <end position="399"/>
    </location>
</feature>
<comment type="caution">
    <text evidence="10">The sequence shown here is derived from an EMBL/GenBank/DDBJ whole genome shotgun (WGS) entry which is preliminary data.</text>
</comment>
<accession>A0A1Y2F613</accession>
<feature type="region of interest" description="Disordered" evidence="7">
    <location>
        <begin position="1"/>
        <end position="34"/>
    </location>
</feature>
<feature type="transmembrane region" description="Helical" evidence="8">
    <location>
        <begin position="241"/>
        <end position="262"/>
    </location>
</feature>
<keyword evidence="3 8" id="KW-0812">Transmembrane</keyword>
<dbReference type="InParanoid" id="A0A1Y2F613"/>
<proteinExistence type="predicted"/>
<feature type="transmembrane region" description="Helical" evidence="8">
    <location>
        <begin position="453"/>
        <end position="476"/>
    </location>
</feature>
<evidence type="ECO:0000256" key="6">
    <source>
        <dbReference type="ARBA" id="ARBA00023136"/>
    </source>
</evidence>